<protein>
    <recommendedName>
        <fullName evidence="2">PGG domain-containing protein</fullName>
    </recommendedName>
</protein>
<keyword evidence="1" id="KW-0812">Transmembrane</keyword>
<dbReference type="Proteomes" id="UP000796880">
    <property type="component" value="Unassembled WGS sequence"/>
</dbReference>
<dbReference type="GO" id="GO:0016020">
    <property type="term" value="C:membrane"/>
    <property type="evidence" value="ECO:0007669"/>
    <property type="project" value="TreeGrafter"/>
</dbReference>
<dbReference type="PANTHER" id="PTHR24177:SF103">
    <property type="entry name" value="PGG DOMAIN-CONTAINING PROTEIN"/>
    <property type="match status" value="1"/>
</dbReference>
<evidence type="ECO:0000256" key="1">
    <source>
        <dbReference type="SAM" id="Phobius"/>
    </source>
</evidence>
<gene>
    <name evidence="3" type="ORF">FNV43_RR06190</name>
</gene>
<dbReference type="EMBL" id="VOIH02000003">
    <property type="protein sequence ID" value="KAF3450110.1"/>
    <property type="molecule type" value="Genomic_DNA"/>
</dbReference>
<name>A0A8K0MLR2_9ROSA</name>
<reference evidence="3" key="1">
    <citation type="submission" date="2020-03" db="EMBL/GenBank/DDBJ databases">
        <title>A high-quality chromosome-level genome assembly of a woody plant with both climbing and erect habits, Rhamnella rubrinervis.</title>
        <authorList>
            <person name="Lu Z."/>
            <person name="Yang Y."/>
            <person name="Zhu X."/>
            <person name="Sun Y."/>
        </authorList>
    </citation>
    <scope>NUCLEOTIDE SEQUENCE</scope>
    <source>
        <strain evidence="3">BYM</strain>
        <tissue evidence="3">Leaf</tissue>
    </source>
</reference>
<comment type="caution">
    <text evidence="3">The sequence shown here is derived from an EMBL/GenBank/DDBJ whole genome shotgun (WGS) entry which is preliminary data.</text>
</comment>
<keyword evidence="1" id="KW-0472">Membrane</keyword>
<evidence type="ECO:0000259" key="2">
    <source>
        <dbReference type="Pfam" id="PF13962"/>
    </source>
</evidence>
<evidence type="ECO:0000313" key="3">
    <source>
        <dbReference type="EMBL" id="KAF3450110.1"/>
    </source>
</evidence>
<feature type="transmembrane region" description="Helical" evidence="1">
    <location>
        <begin position="74"/>
        <end position="98"/>
    </location>
</feature>
<dbReference type="PANTHER" id="PTHR24177">
    <property type="entry name" value="CASKIN"/>
    <property type="match status" value="1"/>
</dbReference>
<keyword evidence="4" id="KW-1185">Reference proteome</keyword>
<dbReference type="InterPro" id="IPR026961">
    <property type="entry name" value="PGG_dom"/>
</dbReference>
<dbReference type="OrthoDB" id="1868897at2759"/>
<evidence type="ECO:0000313" key="4">
    <source>
        <dbReference type="Proteomes" id="UP000796880"/>
    </source>
</evidence>
<dbReference type="Pfam" id="PF13962">
    <property type="entry name" value="PGG"/>
    <property type="match status" value="1"/>
</dbReference>
<feature type="transmembrane region" description="Helical" evidence="1">
    <location>
        <begin position="118"/>
        <end position="143"/>
    </location>
</feature>
<accession>A0A8K0MLR2</accession>
<dbReference type="AlphaFoldDB" id="A0A8K0MLR2"/>
<sequence>MQYVMKESVELDRIELWFETHFNKKTKKWLWLTSTSQSCSVVGALIATVAFASSTTVPGRNIEESGRPTLENQPAFTVFAVSSLIALCFSVTSVVMFLAILTSRFQEFDFGKHLLRKLLIGLTSLFVSIASMLVSFCTGHFFVLGDELQYAAFPVYVITCLPASIFAVSQFPLYFDLLRATYKKIPQRSYNTVAL</sequence>
<keyword evidence="1" id="KW-1133">Transmembrane helix</keyword>
<organism evidence="3 4">
    <name type="scientific">Rhamnella rubrinervis</name>
    <dbReference type="NCBI Taxonomy" id="2594499"/>
    <lineage>
        <taxon>Eukaryota</taxon>
        <taxon>Viridiplantae</taxon>
        <taxon>Streptophyta</taxon>
        <taxon>Embryophyta</taxon>
        <taxon>Tracheophyta</taxon>
        <taxon>Spermatophyta</taxon>
        <taxon>Magnoliopsida</taxon>
        <taxon>eudicotyledons</taxon>
        <taxon>Gunneridae</taxon>
        <taxon>Pentapetalae</taxon>
        <taxon>rosids</taxon>
        <taxon>fabids</taxon>
        <taxon>Rosales</taxon>
        <taxon>Rhamnaceae</taxon>
        <taxon>rhamnoid group</taxon>
        <taxon>Rhamneae</taxon>
        <taxon>Rhamnella</taxon>
    </lineage>
</organism>
<proteinExistence type="predicted"/>
<feature type="transmembrane region" description="Helical" evidence="1">
    <location>
        <begin position="155"/>
        <end position="175"/>
    </location>
</feature>
<feature type="transmembrane region" description="Helical" evidence="1">
    <location>
        <begin position="29"/>
        <end position="54"/>
    </location>
</feature>
<feature type="domain" description="PGG" evidence="2">
    <location>
        <begin position="31"/>
        <end position="142"/>
    </location>
</feature>